<proteinExistence type="predicted"/>
<evidence type="ECO:0000313" key="1">
    <source>
        <dbReference type="EMBL" id="KAA6401885.1"/>
    </source>
</evidence>
<organism evidence="1 2">
    <name type="scientific">Streblomastix strix</name>
    <dbReference type="NCBI Taxonomy" id="222440"/>
    <lineage>
        <taxon>Eukaryota</taxon>
        <taxon>Metamonada</taxon>
        <taxon>Preaxostyla</taxon>
        <taxon>Oxymonadida</taxon>
        <taxon>Streblomastigidae</taxon>
        <taxon>Streblomastix</taxon>
    </lineage>
</organism>
<protein>
    <submittedName>
        <fullName evidence="1">Uncharacterized protein</fullName>
    </submittedName>
</protein>
<name>A0A5J4X5I2_9EUKA</name>
<sequence>MSPKQSVQIIPAIVEVSSPYEKEPDQMVDGGLLALKVDQTQQIESYTKTDDDTLLLLKPNVADVNNKEETFNMVEQGKKDVATQTADKND</sequence>
<reference evidence="1 2" key="1">
    <citation type="submission" date="2019-03" db="EMBL/GenBank/DDBJ databases">
        <title>Single cell metagenomics reveals metabolic interactions within the superorganism composed of flagellate Streblomastix strix and complex community of Bacteroidetes bacteria on its surface.</title>
        <authorList>
            <person name="Treitli S.C."/>
            <person name="Kolisko M."/>
            <person name="Husnik F."/>
            <person name="Keeling P."/>
            <person name="Hampl V."/>
        </authorList>
    </citation>
    <scope>NUCLEOTIDE SEQUENCE [LARGE SCALE GENOMIC DNA]</scope>
    <source>
        <strain evidence="1">ST1C</strain>
    </source>
</reference>
<dbReference type="Proteomes" id="UP000324800">
    <property type="component" value="Unassembled WGS sequence"/>
</dbReference>
<dbReference type="AlphaFoldDB" id="A0A5J4X5I2"/>
<accession>A0A5J4X5I2</accession>
<comment type="caution">
    <text evidence="1">The sequence shown here is derived from an EMBL/GenBank/DDBJ whole genome shotgun (WGS) entry which is preliminary data.</text>
</comment>
<evidence type="ECO:0000313" key="2">
    <source>
        <dbReference type="Proteomes" id="UP000324800"/>
    </source>
</evidence>
<gene>
    <name evidence="1" type="ORF">EZS28_002582</name>
</gene>
<dbReference type="EMBL" id="SNRW01000320">
    <property type="protein sequence ID" value="KAA6401885.1"/>
    <property type="molecule type" value="Genomic_DNA"/>
</dbReference>